<feature type="compositionally biased region" description="Polar residues" evidence="6">
    <location>
        <begin position="124"/>
        <end position="140"/>
    </location>
</feature>
<evidence type="ECO:0000256" key="2">
    <source>
        <dbReference type="ARBA" id="ARBA00005466"/>
    </source>
</evidence>
<feature type="domain" description="FAD-binding PCMH-type" evidence="7">
    <location>
        <begin position="254"/>
        <end position="432"/>
    </location>
</feature>
<evidence type="ECO:0000259" key="7">
    <source>
        <dbReference type="PROSITE" id="PS51387"/>
    </source>
</evidence>
<dbReference type="InterPro" id="IPR016166">
    <property type="entry name" value="FAD-bd_PCMH"/>
</dbReference>
<evidence type="ECO:0000256" key="4">
    <source>
        <dbReference type="ARBA" id="ARBA00022827"/>
    </source>
</evidence>
<evidence type="ECO:0000256" key="1">
    <source>
        <dbReference type="ARBA" id="ARBA00001974"/>
    </source>
</evidence>
<keyword evidence="3" id="KW-0285">Flavoprotein</keyword>
<keyword evidence="4" id="KW-0274">FAD</keyword>
<dbReference type="OrthoDB" id="9996127at2759"/>
<dbReference type="PANTHER" id="PTHR42973">
    <property type="entry name" value="BINDING OXIDOREDUCTASE, PUTATIVE (AFU_ORTHOLOGUE AFUA_1G17690)-RELATED"/>
    <property type="match status" value="1"/>
</dbReference>
<protein>
    <recommendedName>
        <fullName evidence="7">FAD-binding PCMH-type domain-containing protein</fullName>
    </recommendedName>
</protein>
<reference evidence="8 9" key="1">
    <citation type="journal article" date="2020" name="ISME J.">
        <title>Uncovering the hidden diversity of litter-decomposition mechanisms in mushroom-forming fungi.</title>
        <authorList>
            <person name="Floudas D."/>
            <person name="Bentzer J."/>
            <person name="Ahren D."/>
            <person name="Johansson T."/>
            <person name="Persson P."/>
            <person name="Tunlid A."/>
        </authorList>
    </citation>
    <scope>NUCLEOTIDE SEQUENCE [LARGE SCALE GENOMIC DNA]</scope>
    <source>
        <strain evidence="8 9">CBS 291.85</strain>
    </source>
</reference>
<dbReference type="Proteomes" id="UP000559256">
    <property type="component" value="Unassembled WGS sequence"/>
</dbReference>
<comment type="similarity">
    <text evidence="2">Belongs to the oxygen-dependent FAD-linked oxidoreductase family.</text>
</comment>
<gene>
    <name evidence="8" type="ORF">D9758_006712</name>
</gene>
<dbReference type="EMBL" id="JAACJM010000025">
    <property type="protein sequence ID" value="KAF5366015.1"/>
    <property type="molecule type" value="Genomic_DNA"/>
</dbReference>
<dbReference type="InterPro" id="IPR016169">
    <property type="entry name" value="FAD-bd_PCMH_sub2"/>
</dbReference>
<dbReference type="AlphaFoldDB" id="A0A8H5GJS5"/>
<name>A0A8H5GJS5_9AGAR</name>
<dbReference type="PANTHER" id="PTHR42973:SF39">
    <property type="entry name" value="FAD-BINDING PCMH-TYPE DOMAIN-CONTAINING PROTEIN"/>
    <property type="match status" value="1"/>
</dbReference>
<evidence type="ECO:0000313" key="9">
    <source>
        <dbReference type="Proteomes" id="UP000559256"/>
    </source>
</evidence>
<dbReference type="GO" id="GO:0016491">
    <property type="term" value="F:oxidoreductase activity"/>
    <property type="evidence" value="ECO:0007669"/>
    <property type="project" value="UniProtKB-KW"/>
</dbReference>
<dbReference type="PROSITE" id="PS51387">
    <property type="entry name" value="FAD_PCMH"/>
    <property type="match status" value="1"/>
</dbReference>
<evidence type="ECO:0000256" key="3">
    <source>
        <dbReference type="ARBA" id="ARBA00022630"/>
    </source>
</evidence>
<feature type="region of interest" description="Disordered" evidence="6">
    <location>
        <begin position="105"/>
        <end position="152"/>
    </location>
</feature>
<dbReference type="Gene3D" id="3.30.465.10">
    <property type="match status" value="1"/>
</dbReference>
<dbReference type="InterPro" id="IPR050416">
    <property type="entry name" value="FAD-linked_Oxidoreductase"/>
</dbReference>
<dbReference type="InterPro" id="IPR016167">
    <property type="entry name" value="FAD-bd_PCMH_sub1"/>
</dbReference>
<dbReference type="Pfam" id="PF08031">
    <property type="entry name" value="BBE"/>
    <property type="match status" value="1"/>
</dbReference>
<organism evidence="8 9">
    <name type="scientific">Tetrapyrgos nigripes</name>
    <dbReference type="NCBI Taxonomy" id="182062"/>
    <lineage>
        <taxon>Eukaryota</taxon>
        <taxon>Fungi</taxon>
        <taxon>Dikarya</taxon>
        <taxon>Basidiomycota</taxon>
        <taxon>Agaricomycotina</taxon>
        <taxon>Agaricomycetes</taxon>
        <taxon>Agaricomycetidae</taxon>
        <taxon>Agaricales</taxon>
        <taxon>Marasmiineae</taxon>
        <taxon>Marasmiaceae</taxon>
        <taxon>Tetrapyrgos</taxon>
    </lineage>
</organism>
<sequence length="724" mass="77859">MVPISEYHANELEDAIRGKVYRRSEPMFGELTMMFNGNVQALAQIVTCPLDAEDVSKIIIFCNKYSFSPSVKAGGFGTAGWAVGGDVVIDLSQLTGVEIEVPGEDDSYTSLRDMAPPNSKGKKSVTQAQRIDTSGSSQPSNKRRREEDPATLYDSASRVVNAFLHPHLSIHDDQPSPSIRRRIDTVGDASAAETNYFEVSPSSSGSHSSGHTDGPSNDSSGSSISSGLSSATVSSASTPLSSGPSHSGDSGAPFNADPFGYINSPVNNSPAAAVRSNYNSTSRPVHPSWGAAPNPFSSQSSHHIMSAQAQPLYSHAYATFGAGMKQKEIDIYTAHHPLEARSVTGGDDSIPYHVPFAAHPVGSSVMLLGGFGFLSRLHGLSIDNLVEVEMVLADGSVVIVNEKEYPDLWWAIRGAGPAFGVVTRYKAKAYPVPVVFAGNLIYRFHKATAPSLIKHFRDCVKGAPRELYANVLLTAGPEGQDSLIVIQMCYVGPQEKGQEFLAAISSWDGEKCLLNEVSEKSFLHQQDSVAQVLRAKAGRQWFIRSALITSLPDETINQTVMEFSDTPVGCTWLFELAGGALTDFENTCVPKSQREASFTVAALHQWEVGLNDKRCVTTAEAWIAETLRPVHLGGPLPSFLGRHESPGRTISTFGSAWSRLKDLKALYDPNNVFRNSLWPLNESGAEVDATAHEPPSPPAEGMVNIPEALLELGLDGATENPKTQ</sequence>
<evidence type="ECO:0000256" key="5">
    <source>
        <dbReference type="ARBA" id="ARBA00023002"/>
    </source>
</evidence>
<dbReference type="GO" id="GO:0071949">
    <property type="term" value="F:FAD binding"/>
    <property type="evidence" value="ECO:0007669"/>
    <property type="project" value="InterPro"/>
</dbReference>
<comment type="caution">
    <text evidence="8">The sequence shown here is derived from an EMBL/GenBank/DDBJ whole genome shotgun (WGS) entry which is preliminary data.</text>
</comment>
<dbReference type="Gene3D" id="3.30.43.10">
    <property type="entry name" value="Uridine Diphospho-n-acetylenolpyruvylglucosamine Reductase, domain 2"/>
    <property type="match status" value="1"/>
</dbReference>
<feature type="compositionally biased region" description="Polar residues" evidence="6">
    <location>
        <begin position="273"/>
        <end position="283"/>
    </location>
</feature>
<dbReference type="InterPro" id="IPR036318">
    <property type="entry name" value="FAD-bd_PCMH-like_sf"/>
</dbReference>
<evidence type="ECO:0000256" key="6">
    <source>
        <dbReference type="SAM" id="MobiDB-lite"/>
    </source>
</evidence>
<dbReference type="Gene3D" id="3.40.462.20">
    <property type="match status" value="1"/>
</dbReference>
<dbReference type="InterPro" id="IPR012951">
    <property type="entry name" value="BBE"/>
</dbReference>
<proteinExistence type="inferred from homology"/>
<keyword evidence="9" id="KW-1185">Reference proteome</keyword>
<feature type="compositionally biased region" description="Low complexity" evidence="6">
    <location>
        <begin position="200"/>
        <end position="248"/>
    </location>
</feature>
<feature type="region of interest" description="Disordered" evidence="6">
    <location>
        <begin position="273"/>
        <end position="300"/>
    </location>
</feature>
<evidence type="ECO:0000313" key="8">
    <source>
        <dbReference type="EMBL" id="KAF5366015.1"/>
    </source>
</evidence>
<dbReference type="SUPFAM" id="SSF56176">
    <property type="entry name" value="FAD-binding/transporter-associated domain-like"/>
    <property type="match status" value="2"/>
</dbReference>
<feature type="region of interest" description="Disordered" evidence="6">
    <location>
        <begin position="198"/>
        <end position="254"/>
    </location>
</feature>
<accession>A0A8H5GJS5</accession>
<comment type="cofactor">
    <cofactor evidence="1">
        <name>FAD</name>
        <dbReference type="ChEBI" id="CHEBI:57692"/>
    </cofactor>
</comment>
<keyword evidence="5" id="KW-0560">Oxidoreductase</keyword>